<comment type="caution">
    <text evidence="7">The sequence shown here is derived from an EMBL/GenBank/DDBJ whole genome shotgun (WGS) entry which is preliminary data.</text>
</comment>
<feature type="region of interest" description="Disordered" evidence="5">
    <location>
        <begin position="1"/>
        <end position="25"/>
    </location>
</feature>
<accession>A0A2T0PX31</accession>
<dbReference type="InterPro" id="IPR001647">
    <property type="entry name" value="HTH_TetR"/>
</dbReference>
<dbReference type="SUPFAM" id="SSF48498">
    <property type="entry name" value="Tetracyclin repressor-like, C-terminal domain"/>
    <property type="match status" value="1"/>
</dbReference>
<dbReference type="PANTHER" id="PTHR30055:SF234">
    <property type="entry name" value="HTH-TYPE TRANSCRIPTIONAL REGULATOR BETI"/>
    <property type="match status" value="1"/>
</dbReference>
<evidence type="ECO:0000256" key="1">
    <source>
        <dbReference type="ARBA" id="ARBA00023015"/>
    </source>
</evidence>
<feature type="compositionally biased region" description="Low complexity" evidence="5">
    <location>
        <begin position="1"/>
        <end position="19"/>
    </location>
</feature>
<evidence type="ECO:0000313" key="8">
    <source>
        <dbReference type="Proteomes" id="UP000237846"/>
    </source>
</evidence>
<dbReference type="InterPro" id="IPR036271">
    <property type="entry name" value="Tet_transcr_reg_TetR-rel_C_sf"/>
</dbReference>
<evidence type="ECO:0000256" key="2">
    <source>
        <dbReference type="ARBA" id="ARBA00023125"/>
    </source>
</evidence>
<dbReference type="Proteomes" id="UP000237846">
    <property type="component" value="Unassembled WGS sequence"/>
</dbReference>
<dbReference type="Pfam" id="PF00440">
    <property type="entry name" value="TetR_N"/>
    <property type="match status" value="1"/>
</dbReference>
<keyword evidence="3" id="KW-0804">Transcription</keyword>
<dbReference type="PROSITE" id="PS01081">
    <property type="entry name" value="HTH_TETR_1"/>
    <property type="match status" value="1"/>
</dbReference>
<dbReference type="PROSITE" id="PS50977">
    <property type="entry name" value="HTH_TETR_2"/>
    <property type="match status" value="1"/>
</dbReference>
<evidence type="ECO:0000313" key="7">
    <source>
        <dbReference type="EMBL" id="PRX96103.1"/>
    </source>
</evidence>
<keyword evidence="1" id="KW-0805">Transcription regulation</keyword>
<organism evidence="7 8">
    <name type="scientific">Allonocardiopsis opalescens</name>
    <dbReference type="NCBI Taxonomy" id="1144618"/>
    <lineage>
        <taxon>Bacteria</taxon>
        <taxon>Bacillati</taxon>
        <taxon>Actinomycetota</taxon>
        <taxon>Actinomycetes</taxon>
        <taxon>Streptosporangiales</taxon>
        <taxon>Allonocardiopsis</taxon>
    </lineage>
</organism>
<dbReference type="SUPFAM" id="SSF46689">
    <property type="entry name" value="Homeodomain-like"/>
    <property type="match status" value="1"/>
</dbReference>
<dbReference type="InterPro" id="IPR023772">
    <property type="entry name" value="DNA-bd_HTH_TetR-type_CS"/>
</dbReference>
<dbReference type="Gene3D" id="1.10.357.10">
    <property type="entry name" value="Tetracycline Repressor, domain 2"/>
    <property type="match status" value="1"/>
</dbReference>
<keyword evidence="8" id="KW-1185">Reference proteome</keyword>
<dbReference type="EMBL" id="PVZC01000008">
    <property type="protein sequence ID" value="PRX96103.1"/>
    <property type="molecule type" value="Genomic_DNA"/>
</dbReference>
<evidence type="ECO:0000256" key="3">
    <source>
        <dbReference type="ARBA" id="ARBA00023163"/>
    </source>
</evidence>
<gene>
    <name evidence="7" type="ORF">CLV72_108109</name>
</gene>
<evidence type="ECO:0000259" key="6">
    <source>
        <dbReference type="PROSITE" id="PS50977"/>
    </source>
</evidence>
<dbReference type="PANTHER" id="PTHR30055">
    <property type="entry name" value="HTH-TYPE TRANSCRIPTIONAL REGULATOR RUTR"/>
    <property type="match status" value="1"/>
</dbReference>
<dbReference type="InterPro" id="IPR050109">
    <property type="entry name" value="HTH-type_TetR-like_transc_reg"/>
</dbReference>
<proteinExistence type="predicted"/>
<dbReference type="GO" id="GO:0000976">
    <property type="term" value="F:transcription cis-regulatory region binding"/>
    <property type="evidence" value="ECO:0007669"/>
    <property type="project" value="TreeGrafter"/>
</dbReference>
<dbReference type="GO" id="GO:0003700">
    <property type="term" value="F:DNA-binding transcription factor activity"/>
    <property type="evidence" value="ECO:0007669"/>
    <property type="project" value="TreeGrafter"/>
</dbReference>
<dbReference type="InterPro" id="IPR009057">
    <property type="entry name" value="Homeodomain-like_sf"/>
</dbReference>
<dbReference type="PRINTS" id="PR00455">
    <property type="entry name" value="HTHTETR"/>
</dbReference>
<evidence type="ECO:0000256" key="4">
    <source>
        <dbReference type="PROSITE-ProRule" id="PRU00335"/>
    </source>
</evidence>
<protein>
    <submittedName>
        <fullName evidence="7">TetR family transcriptional regulator</fullName>
    </submittedName>
</protein>
<feature type="DNA-binding region" description="H-T-H motif" evidence="4">
    <location>
        <begin position="54"/>
        <end position="73"/>
    </location>
</feature>
<dbReference type="AlphaFoldDB" id="A0A2T0PX31"/>
<feature type="domain" description="HTH tetR-type" evidence="6">
    <location>
        <begin position="31"/>
        <end position="91"/>
    </location>
</feature>
<reference evidence="7 8" key="1">
    <citation type="submission" date="2018-03" db="EMBL/GenBank/DDBJ databases">
        <title>Genomic Encyclopedia of Archaeal and Bacterial Type Strains, Phase II (KMG-II): from individual species to whole genera.</title>
        <authorList>
            <person name="Goeker M."/>
        </authorList>
    </citation>
    <scope>NUCLEOTIDE SEQUENCE [LARGE SCALE GENOMIC DNA]</scope>
    <source>
        <strain evidence="7 8">DSM 45601</strain>
    </source>
</reference>
<name>A0A2T0PX31_9ACTN</name>
<keyword evidence="2 4" id="KW-0238">DNA-binding</keyword>
<sequence length="224" mass="24507">MGVHAAAGGAVSAEPPEGADSPARGRRRFSDVVAAEILDAALAEFAAHGFEGASTRAIAQRAGAHQPQINYYFSTKEALWRAAMDRLFAELGEVLDGLDIAGDPQAHAVTALRRFARFAARRPELHQIMSLESTSDSARLRWLTERHVRPLYDLFVHAWTRMRAAGVTVDLDPPRAFHLLVAFGAVPFAQAPWLRMVTGVEPSRQEWADEHADRLIALLLPGLA</sequence>
<evidence type="ECO:0000256" key="5">
    <source>
        <dbReference type="SAM" id="MobiDB-lite"/>
    </source>
</evidence>